<protein>
    <submittedName>
        <fullName evidence="1">29690_t:CDS:1</fullName>
    </submittedName>
</protein>
<sequence length="86" mass="9860">ALYCTTIQSMYQQFNELCPTQTNNPLTTTDNSSLTSSYQRKKTKISIFFTYLCTENSENSNVKPNEFDRYCEISEISLDEGSCSLE</sequence>
<accession>A0ABN7WUK6</accession>
<feature type="non-terminal residue" evidence="1">
    <location>
        <position position="1"/>
    </location>
</feature>
<keyword evidence="2" id="KW-1185">Reference proteome</keyword>
<proteinExistence type="predicted"/>
<dbReference type="EMBL" id="CAJVQB010065299">
    <property type="protein sequence ID" value="CAG8841249.1"/>
    <property type="molecule type" value="Genomic_DNA"/>
</dbReference>
<dbReference type="Proteomes" id="UP000789901">
    <property type="component" value="Unassembled WGS sequence"/>
</dbReference>
<evidence type="ECO:0000313" key="2">
    <source>
        <dbReference type="Proteomes" id="UP000789901"/>
    </source>
</evidence>
<name>A0ABN7WUK6_GIGMA</name>
<evidence type="ECO:0000313" key="1">
    <source>
        <dbReference type="EMBL" id="CAG8841249.1"/>
    </source>
</evidence>
<comment type="caution">
    <text evidence="1">The sequence shown here is derived from an EMBL/GenBank/DDBJ whole genome shotgun (WGS) entry which is preliminary data.</text>
</comment>
<reference evidence="1 2" key="1">
    <citation type="submission" date="2021-06" db="EMBL/GenBank/DDBJ databases">
        <authorList>
            <person name="Kallberg Y."/>
            <person name="Tangrot J."/>
            <person name="Rosling A."/>
        </authorList>
    </citation>
    <scope>NUCLEOTIDE SEQUENCE [LARGE SCALE GENOMIC DNA]</scope>
    <source>
        <strain evidence="1 2">120-4 pot B 10/14</strain>
    </source>
</reference>
<gene>
    <name evidence="1" type="ORF">GMARGA_LOCUS35324</name>
</gene>
<organism evidence="1 2">
    <name type="scientific">Gigaspora margarita</name>
    <dbReference type="NCBI Taxonomy" id="4874"/>
    <lineage>
        <taxon>Eukaryota</taxon>
        <taxon>Fungi</taxon>
        <taxon>Fungi incertae sedis</taxon>
        <taxon>Mucoromycota</taxon>
        <taxon>Glomeromycotina</taxon>
        <taxon>Glomeromycetes</taxon>
        <taxon>Diversisporales</taxon>
        <taxon>Gigasporaceae</taxon>
        <taxon>Gigaspora</taxon>
    </lineage>
</organism>